<keyword evidence="1" id="KW-1133">Transmembrane helix</keyword>
<keyword evidence="1" id="KW-0472">Membrane</keyword>
<reference evidence="6" key="1">
    <citation type="submission" date="2016-11" db="UniProtKB">
        <authorList>
            <consortium name="WormBaseParasite"/>
        </authorList>
    </citation>
    <scope>IDENTIFICATION</scope>
</reference>
<feature type="transmembrane region" description="Helical" evidence="1">
    <location>
        <begin position="47"/>
        <end position="64"/>
    </location>
</feature>
<accession>A0A1I7S3T4</accession>
<evidence type="ECO:0000313" key="5">
    <source>
        <dbReference type="Proteomes" id="UP000659654"/>
    </source>
</evidence>
<feature type="transmembrane region" description="Helical" evidence="1">
    <location>
        <begin position="85"/>
        <end position="111"/>
    </location>
</feature>
<dbReference type="Proteomes" id="UP000659654">
    <property type="component" value="Unassembled WGS sequence"/>
</dbReference>
<evidence type="ECO:0000313" key="3">
    <source>
        <dbReference type="EMBL" id="CAG9116506.1"/>
    </source>
</evidence>
<evidence type="ECO:0000313" key="6">
    <source>
        <dbReference type="WBParaSite" id="BXY_0766500.1"/>
    </source>
</evidence>
<protein>
    <submittedName>
        <fullName evidence="2">(pine wood nematode) hypothetical protein</fullName>
    </submittedName>
</protein>
<dbReference type="EMBL" id="CAJFCV020000004">
    <property type="protein sequence ID" value="CAG9116506.1"/>
    <property type="molecule type" value="Genomic_DNA"/>
</dbReference>
<name>A0A1I7S3T4_BURXY</name>
<dbReference type="OrthoDB" id="10659562at2759"/>
<organism evidence="4 6">
    <name type="scientific">Bursaphelenchus xylophilus</name>
    <name type="common">Pinewood nematode worm</name>
    <name type="synonym">Aphelenchoides xylophilus</name>
    <dbReference type="NCBI Taxonomy" id="6326"/>
    <lineage>
        <taxon>Eukaryota</taxon>
        <taxon>Metazoa</taxon>
        <taxon>Ecdysozoa</taxon>
        <taxon>Nematoda</taxon>
        <taxon>Chromadorea</taxon>
        <taxon>Rhabditida</taxon>
        <taxon>Tylenchina</taxon>
        <taxon>Tylenchomorpha</taxon>
        <taxon>Aphelenchoidea</taxon>
        <taxon>Aphelenchoididae</taxon>
        <taxon>Bursaphelenchus</taxon>
    </lineage>
</organism>
<dbReference type="AlphaFoldDB" id="A0A1I7S3T4"/>
<evidence type="ECO:0000313" key="4">
    <source>
        <dbReference type="Proteomes" id="UP000095284"/>
    </source>
</evidence>
<dbReference type="EMBL" id="CAJFDI010000004">
    <property type="protein sequence ID" value="CAD5226924.1"/>
    <property type="molecule type" value="Genomic_DNA"/>
</dbReference>
<evidence type="ECO:0000313" key="2">
    <source>
        <dbReference type="EMBL" id="CAD5226924.1"/>
    </source>
</evidence>
<keyword evidence="5" id="KW-1185">Reference proteome</keyword>
<dbReference type="WBParaSite" id="BXY_0766500.1">
    <property type="protein sequence ID" value="BXY_0766500.1"/>
    <property type="gene ID" value="BXY_0766500"/>
</dbReference>
<dbReference type="Proteomes" id="UP000582659">
    <property type="component" value="Unassembled WGS sequence"/>
</dbReference>
<sequence>MDEKSTNAARIPLYSKVPQRWGRYLNPILDCICLSFNSKVDGLTVPILRHIFMPVAFIIDILCAPPPIKGRFDKKFHKLTRFYILGLHVTALVRIGILVCLVKIVIGVVWAGRTFVRQRFVQYAHGNPHVAIDGIAMRLPPGDEAYEPFQQLKLFSFILILLILPMMLRNGLFFLPLQLFCAYMFIWNIYDAYKFASDAFLNYWTAFHRLYTFNEYNKTLHTAETDANDFVYIFQSKNHYRIIFDLYFKILRFTLLMFPGYVMDRVMQYYKWDRILDRVQNCLNELCKPFISYFLHYNRRLFHLIVASRLDPLSSRWLDEYLKEARKDATKKSKRYKFDRMRKARGIARLKVEKENKMAKKEAENRKNNMTDNAYNESEVSANNNKMLNGSPDFAKVV</sequence>
<proteinExistence type="predicted"/>
<dbReference type="Proteomes" id="UP000095284">
    <property type="component" value="Unplaced"/>
</dbReference>
<gene>
    <name evidence="2" type="ORF">BXYJ_LOCUS9469</name>
</gene>
<keyword evidence="1" id="KW-0812">Transmembrane</keyword>
<reference evidence="3" key="2">
    <citation type="submission" date="2020-08" db="EMBL/GenBank/DDBJ databases">
        <authorList>
            <person name="Kikuchi T."/>
        </authorList>
    </citation>
    <scope>NUCLEOTIDE SEQUENCE</scope>
    <source>
        <strain evidence="2">Ka4C1</strain>
    </source>
</reference>
<evidence type="ECO:0000256" key="1">
    <source>
        <dbReference type="SAM" id="Phobius"/>
    </source>
</evidence>